<dbReference type="Proteomes" id="UP000327157">
    <property type="component" value="Unassembled WGS sequence"/>
</dbReference>
<feature type="transmembrane region" description="Helical" evidence="1">
    <location>
        <begin position="12"/>
        <end position="33"/>
    </location>
</feature>
<evidence type="ECO:0000256" key="1">
    <source>
        <dbReference type="SAM" id="Phobius"/>
    </source>
</evidence>
<name>A0A5N5FLG5_9ROSA</name>
<keyword evidence="3" id="KW-1185">Reference proteome</keyword>
<reference evidence="2 3" key="2">
    <citation type="submission" date="2019-11" db="EMBL/GenBank/DDBJ databases">
        <title>A de novo genome assembly of a pear dwarfing rootstock.</title>
        <authorList>
            <person name="Wang F."/>
            <person name="Wang J."/>
            <person name="Li S."/>
            <person name="Zhang Y."/>
            <person name="Fang M."/>
            <person name="Ma L."/>
            <person name="Zhao Y."/>
            <person name="Jiang S."/>
        </authorList>
    </citation>
    <scope>NUCLEOTIDE SEQUENCE [LARGE SCALE GENOMIC DNA]</scope>
    <source>
        <strain evidence="2">S2</strain>
        <tissue evidence="2">Leaf</tissue>
    </source>
</reference>
<evidence type="ECO:0000313" key="2">
    <source>
        <dbReference type="EMBL" id="KAB2604009.1"/>
    </source>
</evidence>
<keyword evidence="1" id="KW-0472">Membrane</keyword>
<dbReference type="EMBL" id="SMOL01000653">
    <property type="protein sequence ID" value="KAB2604009.1"/>
    <property type="molecule type" value="Genomic_DNA"/>
</dbReference>
<protein>
    <submittedName>
        <fullName evidence="2">S2-RNase</fullName>
    </submittedName>
</protein>
<gene>
    <name evidence="2" type="ORF">D8674_041857</name>
</gene>
<keyword evidence="1" id="KW-0812">Transmembrane</keyword>
<accession>A0A5N5FLG5</accession>
<organism evidence="2 3">
    <name type="scientific">Pyrus ussuriensis x Pyrus communis</name>
    <dbReference type="NCBI Taxonomy" id="2448454"/>
    <lineage>
        <taxon>Eukaryota</taxon>
        <taxon>Viridiplantae</taxon>
        <taxon>Streptophyta</taxon>
        <taxon>Embryophyta</taxon>
        <taxon>Tracheophyta</taxon>
        <taxon>Spermatophyta</taxon>
        <taxon>Magnoliopsida</taxon>
        <taxon>eudicotyledons</taxon>
        <taxon>Gunneridae</taxon>
        <taxon>Pentapetalae</taxon>
        <taxon>rosids</taxon>
        <taxon>fabids</taxon>
        <taxon>Rosales</taxon>
        <taxon>Rosaceae</taxon>
        <taxon>Amygdaloideae</taxon>
        <taxon>Maleae</taxon>
        <taxon>Pyrus</taxon>
    </lineage>
</organism>
<proteinExistence type="predicted"/>
<comment type="caution">
    <text evidence="2">The sequence shown here is derived from an EMBL/GenBank/DDBJ whole genome shotgun (WGS) entry which is preliminary data.</text>
</comment>
<sequence>MEATSDHRICKFISINLYCFVIVFPAASSSSYVQRRRRRRRRPGYGDGAGEEVAAMVAFRWVCWDWVSSYATGETRVEEREVTGEKGR</sequence>
<keyword evidence="1" id="KW-1133">Transmembrane helix</keyword>
<evidence type="ECO:0000313" key="3">
    <source>
        <dbReference type="Proteomes" id="UP000327157"/>
    </source>
</evidence>
<reference evidence="2 3" key="1">
    <citation type="submission" date="2019-09" db="EMBL/GenBank/DDBJ databases">
        <authorList>
            <person name="Ou C."/>
        </authorList>
    </citation>
    <scope>NUCLEOTIDE SEQUENCE [LARGE SCALE GENOMIC DNA]</scope>
    <source>
        <strain evidence="2">S2</strain>
        <tissue evidence="2">Leaf</tissue>
    </source>
</reference>
<dbReference type="AlphaFoldDB" id="A0A5N5FLG5"/>